<dbReference type="InterPro" id="IPR025857">
    <property type="entry name" value="MacB_PCD"/>
</dbReference>
<dbReference type="GO" id="GO:0022857">
    <property type="term" value="F:transmembrane transporter activity"/>
    <property type="evidence" value="ECO:0007669"/>
    <property type="project" value="TreeGrafter"/>
</dbReference>
<evidence type="ECO:0000256" key="5">
    <source>
        <dbReference type="ARBA" id="ARBA00023136"/>
    </source>
</evidence>
<comment type="subcellular location">
    <subcellularLocation>
        <location evidence="1">Cell membrane</location>
        <topology evidence="1">Multi-pass membrane protein</topology>
    </subcellularLocation>
</comment>
<dbReference type="EMBL" id="RIAR02000001">
    <property type="protein sequence ID" value="NSL85564.1"/>
    <property type="molecule type" value="Genomic_DNA"/>
</dbReference>
<feature type="domain" description="ABC3 transporter permease C-terminal" evidence="7">
    <location>
        <begin position="308"/>
        <end position="423"/>
    </location>
</feature>
<evidence type="ECO:0000256" key="1">
    <source>
        <dbReference type="ARBA" id="ARBA00004651"/>
    </source>
</evidence>
<feature type="transmembrane region" description="Helical" evidence="6">
    <location>
        <begin position="20"/>
        <end position="42"/>
    </location>
</feature>
<dbReference type="Pfam" id="PF12704">
    <property type="entry name" value="MacB_PCD"/>
    <property type="match status" value="2"/>
</dbReference>
<dbReference type="Proteomes" id="UP000281028">
    <property type="component" value="Unassembled WGS sequence"/>
</dbReference>
<reference evidence="9" key="1">
    <citation type="submission" date="2020-05" db="EMBL/GenBank/DDBJ databases">
        <title>Chitinophaga laudate sp. nov., isolated from a tropical peat swamp.</title>
        <authorList>
            <person name="Goh C.B.S."/>
            <person name="Lee M.S."/>
            <person name="Parimannan S."/>
            <person name="Pasbakhsh P."/>
            <person name="Yule C.M."/>
            <person name="Rajandas H."/>
            <person name="Loke S."/>
            <person name="Croft L."/>
            <person name="Tan J.B.L."/>
        </authorList>
    </citation>
    <scope>NUCLEOTIDE SEQUENCE</scope>
    <source>
        <strain evidence="9">Mgbs1</strain>
    </source>
</reference>
<sequence length="810" mass="89505">MLSSYFKIAWRNLARQKMYAAIKICGFALGIASCLLIFLYIMNELSFDRHIPQADRIYRVIGIINNKMVTEKGCAWPAPLAATLQKDYPEVEKTGRYLDNPGWSGAGNSQVRRADRTGNSYEEGLVYADQELLDILQPPFIYGNPAQALTEPNTIVITQRKAAKYFPGENPVGKLLILNDKTDKPYKIGGVIADFPSTSHFRQDFLITLKGVEFWPGEQTFWRASNYTTYVKLRAGTDVAALENKITTGIIRGYYIPAMKEVGDVNAATLVEKAKITLQPVADIHLRSAGIQDGIHHGDIRMVWLFGAVAGFILLIACINFMNLTTARSAGRAKEIGLKKAIGAARSGLIRQFLAESLLYSFLSFLLGILLAYLLLPFFNSLASRSLTIPWAAWWFTPGILVSIIIVGIVAGLYPAFYLSSLKPVQVLKGGAAAGNKSATLRSVLVVFQFAASVILIVATMIIYRQMGYILHKKAGFDKEQVLLIQGAGTLKEQAQTFKKALLQVPGVAHATISGYFPVEGTQRDQNAFWNEGRRESESAVGAQIWSVDPDYIQTLGMHIAEGRNFSAAMPTDSQAVIINQAMARRLNLKNPLEKRVSNSGQTFTVIGVLENFHYESMKQEIGPLCLRLGGYPDMVAVKIQSPDLPQVLASVNSVWKSFAPHQPIRYTFMDETFARMYEDVQQAGRIFTTFAILAVTVACLGLLGLSAFIAEQRTREIGVRKVLGASVQQVVILLSKDFLRLVLIAIIVAVPLVWYGMNRWLENFAYHVNIGWTVFVVAGMMAVTIALITVSFQSVKAALMNPVKSLRAE</sequence>
<name>A0A9Q5GRT1_9BACT</name>
<feature type="transmembrane region" description="Helical" evidence="6">
    <location>
        <begin position="302"/>
        <end position="324"/>
    </location>
</feature>
<dbReference type="Pfam" id="PF02687">
    <property type="entry name" value="FtsX"/>
    <property type="match status" value="2"/>
</dbReference>
<dbReference type="InterPro" id="IPR003838">
    <property type="entry name" value="ABC3_permease_C"/>
</dbReference>
<feature type="domain" description="MacB-like periplasmic core" evidence="8">
    <location>
        <begin position="24"/>
        <end position="247"/>
    </location>
</feature>
<feature type="domain" description="MacB-like periplasmic core" evidence="8">
    <location>
        <begin position="456"/>
        <end position="613"/>
    </location>
</feature>
<dbReference type="PROSITE" id="PS51257">
    <property type="entry name" value="PROKAR_LIPOPROTEIN"/>
    <property type="match status" value="1"/>
</dbReference>
<feature type="transmembrane region" description="Helical" evidence="6">
    <location>
        <begin position="687"/>
        <end position="711"/>
    </location>
</feature>
<organism evidence="9 10">
    <name type="scientific">Chitinophaga solisilvae</name>
    <dbReference type="NCBI Taxonomy" id="1233460"/>
    <lineage>
        <taxon>Bacteria</taxon>
        <taxon>Pseudomonadati</taxon>
        <taxon>Bacteroidota</taxon>
        <taxon>Chitinophagia</taxon>
        <taxon>Chitinophagales</taxon>
        <taxon>Chitinophagaceae</taxon>
        <taxon>Chitinophaga</taxon>
    </lineage>
</organism>
<accession>A0A9Q5GRT1</accession>
<feature type="domain" description="ABC3 transporter permease C-terminal" evidence="7">
    <location>
        <begin position="690"/>
        <end position="802"/>
    </location>
</feature>
<feature type="transmembrane region" description="Helical" evidence="6">
    <location>
        <begin position="440"/>
        <end position="464"/>
    </location>
</feature>
<evidence type="ECO:0000259" key="8">
    <source>
        <dbReference type="Pfam" id="PF12704"/>
    </source>
</evidence>
<proteinExistence type="predicted"/>
<feature type="transmembrane region" description="Helical" evidence="6">
    <location>
        <begin position="391"/>
        <end position="419"/>
    </location>
</feature>
<dbReference type="GO" id="GO:0005886">
    <property type="term" value="C:plasma membrane"/>
    <property type="evidence" value="ECO:0007669"/>
    <property type="project" value="UniProtKB-SubCell"/>
</dbReference>
<feature type="transmembrane region" description="Helical" evidence="6">
    <location>
        <begin position="770"/>
        <end position="791"/>
    </location>
</feature>
<feature type="transmembrane region" description="Helical" evidence="6">
    <location>
        <begin position="358"/>
        <end position="379"/>
    </location>
</feature>
<evidence type="ECO:0000259" key="7">
    <source>
        <dbReference type="Pfam" id="PF02687"/>
    </source>
</evidence>
<evidence type="ECO:0000313" key="9">
    <source>
        <dbReference type="EMBL" id="NSL85564.1"/>
    </source>
</evidence>
<evidence type="ECO:0000256" key="6">
    <source>
        <dbReference type="SAM" id="Phobius"/>
    </source>
</evidence>
<keyword evidence="5 6" id="KW-0472">Membrane</keyword>
<dbReference type="PANTHER" id="PTHR30572:SF18">
    <property type="entry name" value="ABC-TYPE MACROLIDE FAMILY EXPORT SYSTEM PERMEASE COMPONENT 2"/>
    <property type="match status" value="1"/>
</dbReference>
<keyword evidence="2" id="KW-1003">Cell membrane</keyword>
<evidence type="ECO:0000256" key="4">
    <source>
        <dbReference type="ARBA" id="ARBA00022989"/>
    </source>
</evidence>
<gene>
    <name evidence="9" type="ORF">ECE50_001895</name>
</gene>
<keyword evidence="3 6" id="KW-0812">Transmembrane</keyword>
<protein>
    <submittedName>
        <fullName evidence="9">ABC transporter permease</fullName>
    </submittedName>
</protein>
<evidence type="ECO:0000256" key="3">
    <source>
        <dbReference type="ARBA" id="ARBA00022692"/>
    </source>
</evidence>
<dbReference type="PANTHER" id="PTHR30572">
    <property type="entry name" value="MEMBRANE COMPONENT OF TRANSPORTER-RELATED"/>
    <property type="match status" value="1"/>
</dbReference>
<keyword evidence="10" id="KW-1185">Reference proteome</keyword>
<evidence type="ECO:0000256" key="2">
    <source>
        <dbReference type="ARBA" id="ARBA00022475"/>
    </source>
</evidence>
<evidence type="ECO:0000313" key="10">
    <source>
        <dbReference type="Proteomes" id="UP000281028"/>
    </source>
</evidence>
<dbReference type="InterPro" id="IPR050250">
    <property type="entry name" value="Macrolide_Exporter_MacB"/>
</dbReference>
<dbReference type="AlphaFoldDB" id="A0A9Q5GRT1"/>
<keyword evidence="4 6" id="KW-1133">Transmembrane helix</keyword>
<feature type="transmembrane region" description="Helical" evidence="6">
    <location>
        <begin position="739"/>
        <end position="758"/>
    </location>
</feature>
<comment type="caution">
    <text evidence="9">The sequence shown here is derived from an EMBL/GenBank/DDBJ whole genome shotgun (WGS) entry which is preliminary data.</text>
</comment>